<comment type="subcellular location">
    <subcellularLocation>
        <location evidence="1">Plastid membrane</location>
        <topology evidence="1">Multi-pass membrane protein</topology>
    </subcellularLocation>
</comment>
<feature type="compositionally biased region" description="Basic residues" evidence="10">
    <location>
        <begin position="715"/>
        <end position="730"/>
    </location>
</feature>
<feature type="transmembrane region" description="Helical" evidence="11">
    <location>
        <begin position="73"/>
        <end position="94"/>
    </location>
</feature>
<accession>A0A2K9RM22</accession>
<geneLocation type="plastid" evidence="12"/>
<evidence type="ECO:0000256" key="10">
    <source>
        <dbReference type="SAM" id="MobiDB-lite"/>
    </source>
</evidence>
<evidence type="ECO:0000256" key="5">
    <source>
        <dbReference type="ARBA" id="ARBA00022692"/>
    </source>
</evidence>
<dbReference type="PANTHER" id="PTHR33163">
    <property type="entry name" value="PROTEIN TIC 214-RELATED"/>
    <property type="match status" value="1"/>
</dbReference>
<keyword evidence="5 11" id="KW-0812">Transmembrane</keyword>
<feature type="coiled-coil region" evidence="9">
    <location>
        <begin position="529"/>
        <end position="556"/>
    </location>
</feature>
<evidence type="ECO:0000256" key="9">
    <source>
        <dbReference type="SAM" id="Coils"/>
    </source>
</evidence>
<feature type="compositionally biased region" description="Basic and acidic residues" evidence="10">
    <location>
        <begin position="731"/>
        <end position="740"/>
    </location>
</feature>
<evidence type="ECO:0000256" key="4">
    <source>
        <dbReference type="ARBA" id="ARBA00016640"/>
    </source>
</evidence>
<feature type="region of interest" description="Disordered" evidence="10">
    <location>
        <begin position="1074"/>
        <end position="1109"/>
    </location>
</feature>
<feature type="compositionally biased region" description="Basic and acidic residues" evidence="10">
    <location>
        <begin position="922"/>
        <end position="969"/>
    </location>
</feature>
<feature type="compositionally biased region" description="Basic residues" evidence="10">
    <location>
        <begin position="909"/>
        <end position="921"/>
    </location>
</feature>
<feature type="transmembrane region" description="Helical" evidence="11">
    <location>
        <begin position="12"/>
        <end position="36"/>
    </location>
</feature>
<dbReference type="InterPro" id="IPR008896">
    <property type="entry name" value="TIC214"/>
</dbReference>
<keyword evidence="6" id="KW-0653">Protein transport</keyword>
<protein>
    <recommendedName>
        <fullName evidence="4">Protein TIC 214</fullName>
    </recommendedName>
    <alternativeName>
        <fullName evidence="8">Translocon at the inner envelope membrane of chloroplasts 214</fullName>
    </alternativeName>
</protein>
<evidence type="ECO:0000313" key="12">
    <source>
        <dbReference type="EMBL" id="AUT83176.1"/>
    </source>
</evidence>
<evidence type="ECO:0000256" key="2">
    <source>
        <dbReference type="ARBA" id="ARBA00009956"/>
    </source>
</evidence>
<feature type="region of interest" description="Disordered" evidence="10">
    <location>
        <begin position="1669"/>
        <end position="1689"/>
    </location>
</feature>
<feature type="coiled-coil region" evidence="9">
    <location>
        <begin position="1857"/>
        <end position="1928"/>
    </location>
</feature>
<gene>
    <name evidence="12" type="primary">ycf1</name>
</gene>
<feature type="region of interest" description="Disordered" evidence="10">
    <location>
        <begin position="706"/>
        <end position="740"/>
    </location>
</feature>
<keyword evidence="12" id="KW-0934">Plastid</keyword>
<feature type="transmembrane region" description="Helical" evidence="11">
    <location>
        <begin position="153"/>
        <end position="175"/>
    </location>
</feature>
<evidence type="ECO:0000256" key="11">
    <source>
        <dbReference type="SAM" id="Phobius"/>
    </source>
</evidence>
<dbReference type="GO" id="GO:0042170">
    <property type="term" value="C:plastid membrane"/>
    <property type="evidence" value="ECO:0007669"/>
    <property type="project" value="UniProtKB-SubCell"/>
</dbReference>
<evidence type="ECO:0000256" key="1">
    <source>
        <dbReference type="ARBA" id="ARBA00004446"/>
    </source>
</evidence>
<dbReference type="Pfam" id="PF05758">
    <property type="entry name" value="Ycf1"/>
    <property type="match status" value="3"/>
</dbReference>
<feature type="compositionally biased region" description="Basic and acidic residues" evidence="10">
    <location>
        <begin position="1081"/>
        <end position="1109"/>
    </location>
</feature>
<dbReference type="PANTHER" id="PTHR33163:SF40">
    <property type="entry name" value="PROTEIN TIC 214"/>
    <property type="match status" value="1"/>
</dbReference>
<name>A0A2K9RM22_9ASTR</name>
<evidence type="ECO:0000256" key="8">
    <source>
        <dbReference type="ARBA" id="ARBA00029978"/>
    </source>
</evidence>
<feature type="region of interest" description="Disordered" evidence="10">
    <location>
        <begin position="909"/>
        <end position="971"/>
    </location>
</feature>
<reference evidence="12" key="1">
    <citation type="journal article" date="2018" name="J. ISSAAS">
        <title>Mutation rates in seeds and seed-banking influence substitution rates across the angiosperm phylogeny.</title>
        <authorList>
            <person name="Dann M."/>
            <person name="Bellot S."/>
            <person name="Schepella S."/>
            <person name="Schaefer H."/>
            <person name="Tellier A."/>
        </authorList>
    </citation>
    <scope>NUCLEOTIDE SEQUENCE</scope>
</reference>
<dbReference type="EMBL" id="KY562610">
    <property type="protein sequence ID" value="AUT83176.1"/>
    <property type="molecule type" value="Genomic_DNA"/>
</dbReference>
<evidence type="ECO:0000256" key="7">
    <source>
        <dbReference type="ARBA" id="ARBA00022989"/>
    </source>
</evidence>
<keyword evidence="11" id="KW-0472">Membrane</keyword>
<sequence length="2171" mass="258365">MSFQPLFTVFLKILNSAAFVGLACGLITVFSIRPSYFFLLVEEPEKKVAAITGLILGQLVRFLSIYNAPLHRLLCIPHAITAFFLPYLFFSFLFDNFHPSFSISTSSTFSIFLNSFIFQLSNQIILPSSLSARLGHIYLFRCKNKLDFLTGSFVGWSIGQICLILFLQRIFAWLYKYRLRSAQNQLVSKWNKSITKYLGEAFTAFLAQRASEFLKYWNKSSTTIYQYLAKHVGDDFTLLVRDCEWFVSEVQYLVLIELPRNTGRVITIFLYITSVVYATRMPIPMVTYKLKSTVERTLQPFHLARQIEESYAFSGLVNNPMTENKIKQREFKKELKKLAPNPLSLWGVYPDVDLNEVVERRFTDPDESVYRDVDPNELKVEEVEVEEVKVEGEFTEPDKSVSRDGDLNEVKVEGEFTEPDKSVSRDVGLNKVNVEDKFTESDDSFEATALSFFEPNRWDRPLRYIRNKLFVAAVQEGTSQYFFDTCRSDGKERIAFTYLPALSFFKEMMKRIGISSSTVERPSFDELDKNWLNNNKEKKKNLNNELKKRMEALDTGFLFRDILDKRTRVCTDKTIKICLPTKYDPFLNGPHRGRIKEVKSSLHLHTPEVATTQISTSPIPIEKKSPIPIEKSSIPIQTSESLQIGETIAVIPGESSVTEMNPVLNFLESCFESLENVLKKRNQPRRRKKIVRRLYGKYLKYQARRRKTNQTFKSQARRRKKRPIFKSRGRKNGETSQSREREIIQPYVPRVIKFVEINRMIDTLLPGFLPHSPKYELRTFGLLERQKRLAKSKIFSNPLAKLFQRVATSKFFSNPLAKLFHGKRDGRVDWNEQEEIEKELRNYGLLQKLYLDHKISKKVPRWRFLLISELQKEVGFGSVTAPKRRNAKKENDYEILSYKIKELSLSEKKKKKKKKRKKRKGTQKDQKTEKTENEIDQKTQKTENEIDQKTQKTENEIDQKTQKKDKTEKTDEDIEKDILNDDPFHHYTKKEKKECIKYEFSNWDNYRPGLIKGSMRAQRRKRIALRWVEPFFHSPLFYHFTISRLDIYFKFSQVKALVQKLIDTLKIKISKKGPLAKTKRKRDEKERKERKKGEKGKERKIDEKERKERKEEERLKRSISSLGIKALKLLTFPMGRNKRNKRKQADEELSDAAKEYKQWAVIDEWENTVDNGLGIRSYFLFLQRTLRKYVRLPLLIILKNMFRFLFLQKTEWFADFEDWQSEVHIVTDNNGNAFSGATPWMDWPEDWFEDGFQIKVLHPFSLKAWHTPYDAEKVSKKEYLYLMPLGWGLASFPFGDAVEERSLERFLAPILNELKPIGEIFWIFLRSSLRYFLVLRKCIKVLIKWIQVLIKWIQVLRKWIKVLIKWIQVLRKRAIKNIKRLIKKIQVSKKMVRVDESSETQKEKDSRISNEIIQESFSQIQSTALPNFEEQIENMIDRTNTINKQIEIIRKEKIKVTSGLNKEESPKNLWKIFKRRKVRLINKFHYLQKCLIEKIDQICLDLVLSFIKKFGYKDIDNAETNKKRLRLDKDFWKSFDSPDLSSLSQAYVFYKLSQSQVSDKLRSVLQYRGTSFFLKTAIKESFERQGIFHSELKNKTELKNKKLRNFRTSPWKNWLRGHSHYTLSKRRWSNLKAQLKWSNLKAECQWYKKKAQLKWSKFKAHFNYFNRHRPKKKEQNRPKKKEQNVDSLKKQKNKLEKNYRYDLLAYKFISSETKKDSYISKQKDELCAIPEGMFFKYYLNSQPERGFPGCIFGVDLVAAIDSFVENKTNEICMEPYPSLQERCLIPIQEPPTNEKRDKNSFLNWMGMNEDLDLPRVNSSDEDWFVGQVMEPSDRYSNRPWISPSELLLKNLTLSTHLMSAEELKEFKKEKKEKEKKKKELKEFKKEKKEKEKKEFKKEKKEQKILFLRADLENQSEEQEGDIQEAFTNAYEKMLRQRKEELLSERTGRKNEFLVYWHQVNMHRCQFYKRRRLATVFRESNIKKRKRKILFNFWKAHILTTDNTAFPYPNTVRRHRWLQKGAMVFKPYAHPFIKNREQLIMYQAIRISLDHKMKLETKENLDLLVPEMIFSSRRRRELRILNSLNFNFKNRNGVDNNRVLSKENNIKSRGQFLDESKDLDREKNEFIKLKFFLWPNFRLEDLACMNRYWFDTSNGSRFSMLRLYLYPRFKIR</sequence>
<feature type="transmembrane region" description="Helical" evidence="11">
    <location>
        <begin position="48"/>
        <end position="66"/>
    </location>
</feature>
<keyword evidence="7 11" id="KW-1133">Transmembrane helix</keyword>
<keyword evidence="9" id="KW-0175">Coiled coil</keyword>
<evidence type="ECO:0000256" key="6">
    <source>
        <dbReference type="ARBA" id="ARBA00022927"/>
    </source>
</evidence>
<keyword evidence="6" id="KW-0813">Transport</keyword>
<comment type="similarity">
    <text evidence="2">Belongs to the TIC214 family.</text>
</comment>
<evidence type="ECO:0000256" key="3">
    <source>
        <dbReference type="ARBA" id="ARBA00011510"/>
    </source>
</evidence>
<dbReference type="GO" id="GO:0015031">
    <property type="term" value="P:protein transport"/>
    <property type="evidence" value="ECO:0007669"/>
    <property type="project" value="UniProtKB-KW"/>
</dbReference>
<proteinExistence type="inferred from homology"/>
<organism evidence="12">
    <name type="scientific">Campanula rapunculoides</name>
    <name type="common">creeping bellflower</name>
    <dbReference type="NCBI Taxonomy" id="209536"/>
    <lineage>
        <taxon>Eukaryota</taxon>
        <taxon>Viridiplantae</taxon>
        <taxon>Streptophyta</taxon>
        <taxon>Embryophyta</taxon>
        <taxon>Tracheophyta</taxon>
        <taxon>Spermatophyta</taxon>
        <taxon>Magnoliopsida</taxon>
        <taxon>eudicotyledons</taxon>
        <taxon>Gunneridae</taxon>
        <taxon>Pentapetalae</taxon>
        <taxon>asterids</taxon>
        <taxon>campanulids</taxon>
        <taxon>Asterales</taxon>
        <taxon>Campanulaceae</taxon>
        <taxon>Campanula</taxon>
    </lineage>
</organism>
<feature type="compositionally biased region" description="Basic and acidic residues" evidence="10">
    <location>
        <begin position="1673"/>
        <end position="1689"/>
    </location>
</feature>
<comment type="subunit">
    <text evidence="3">Part of the Tic complex.</text>
</comment>